<name>A0ABW2S1V3_9NOCA</name>
<accession>A0ABW2S1V3</accession>
<proteinExistence type="predicted"/>
<feature type="region of interest" description="Disordered" evidence="1">
    <location>
        <begin position="1"/>
        <end position="21"/>
    </location>
</feature>
<dbReference type="EMBL" id="JBHTCS010000022">
    <property type="protein sequence ID" value="MFC7449990.1"/>
    <property type="molecule type" value="Genomic_DNA"/>
</dbReference>
<evidence type="ECO:0000313" key="2">
    <source>
        <dbReference type="EMBL" id="MFC7449990.1"/>
    </source>
</evidence>
<reference evidence="3" key="1">
    <citation type="journal article" date="2019" name="Int. J. Syst. Evol. Microbiol.">
        <title>The Global Catalogue of Microorganisms (GCM) 10K type strain sequencing project: providing services to taxonomists for standard genome sequencing and annotation.</title>
        <authorList>
            <consortium name="The Broad Institute Genomics Platform"/>
            <consortium name="The Broad Institute Genome Sequencing Center for Infectious Disease"/>
            <person name="Wu L."/>
            <person name="Ma J."/>
        </authorList>
    </citation>
    <scope>NUCLEOTIDE SEQUENCE [LARGE SCALE GENOMIC DNA]</scope>
    <source>
        <strain evidence="3">ICMP 19430</strain>
    </source>
</reference>
<sequence length="75" mass="7910">MSTPMPRPGQHLPGPPTTVDPDRIHAEVDGLLARLDSVGSAEDDASGHGRIPGQAQILERAHEVLVQALATVDKI</sequence>
<evidence type="ECO:0000256" key="1">
    <source>
        <dbReference type="SAM" id="MobiDB-lite"/>
    </source>
</evidence>
<gene>
    <name evidence="2" type="ORF">ACFQS9_19005</name>
</gene>
<organism evidence="2 3">
    <name type="scientific">Rhodococcus daqingensis</name>
    <dbReference type="NCBI Taxonomy" id="2479363"/>
    <lineage>
        <taxon>Bacteria</taxon>
        <taxon>Bacillati</taxon>
        <taxon>Actinomycetota</taxon>
        <taxon>Actinomycetes</taxon>
        <taxon>Mycobacteriales</taxon>
        <taxon>Nocardiaceae</taxon>
        <taxon>Rhodococcus</taxon>
    </lineage>
</organism>
<dbReference type="RefSeq" id="WP_378407488.1">
    <property type="nucleotide sequence ID" value="NZ_JBHTCS010000022.1"/>
</dbReference>
<dbReference type="Proteomes" id="UP001596484">
    <property type="component" value="Unassembled WGS sequence"/>
</dbReference>
<protein>
    <submittedName>
        <fullName evidence="2">Uncharacterized protein</fullName>
    </submittedName>
</protein>
<evidence type="ECO:0000313" key="3">
    <source>
        <dbReference type="Proteomes" id="UP001596484"/>
    </source>
</evidence>
<comment type="caution">
    <text evidence="2">The sequence shown here is derived from an EMBL/GenBank/DDBJ whole genome shotgun (WGS) entry which is preliminary data.</text>
</comment>
<keyword evidence="3" id="KW-1185">Reference proteome</keyword>